<dbReference type="Gramene" id="KFK36273">
    <property type="protein sequence ID" value="KFK36273"/>
    <property type="gene ID" value="AALP_AA4G101100"/>
</dbReference>
<dbReference type="eggNOG" id="KOG1075">
    <property type="taxonomic scope" value="Eukaryota"/>
</dbReference>
<dbReference type="OrthoDB" id="1939300at2759"/>
<organism evidence="4 5">
    <name type="scientific">Arabis alpina</name>
    <name type="common">Alpine rock-cress</name>
    <dbReference type="NCBI Taxonomy" id="50452"/>
    <lineage>
        <taxon>Eukaryota</taxon>
        <taxon>Viridiplantae</taxon>
        <taxon>Streptophyta</taxon>
        <taxon>Embryophyta</taxon>
        <taxon>Tracheophyta</taxon>
        <taxon>Spermatophyta</taxon>
        <taxon>Magnoliopsida</taxon>
        <taxon>eudicotyledons</taxon>
        <taxon>Gunneridae</taxon>
        <taxon>Pentapetalae</taxon>
        <taxon>rosids</taxon>
        <taxon>malvids</taxon>
        <taxon>Brassicales</taxon>
        <taxon>Brassicaceae</taxon>
        <taxon>Arabideae</taxon>
        <taxon>Arabis</taxon>
    </lineage>
</organism>
<dbReference type="AlphaFoldDB" id="A0A087H2C1"/>
<dbReference type="PANTHER" id="PTHR31286">
    <property type="entry name" value="GLYCINE-RICH CELL WALL STRUCTURAL PROTEIN 1.8-LIKE"/>
    <property type="match status" value="1"/>
</dbReference>
<dbReference type="OMA" id="HASSESW"/>
<evidence type="ECO:0000259" key="3">
    <source>
        <dbReference type="Pfam" id="PF14392"/>
    </source>
</evidence>
<protein>
    <recommendedName>
        <fullName evidence="6">DUF4283 domain-containing protein</fullName>
    </recommendedName>
</protein>
<gene>
    <name evidence="4" type="ordered locus">AALP_Aa4g101100</name>
</gene>
<keyword evidence="5" id="KW-1185">Reference proteome</keyword>
<dbReference type="InterPro" id="IPR025836">
    <property type="entry name" value="Zn_knuckle_CX2CX4HX4C"/>
</dbReference>
<accession>A0A087H2C1</accession>
<feature type="compositionally biased region" description="Low complexity" evidence="1">
    <location>
        <begin position="452"/>
        <end position="465"/>
    </location>
</feature>
<feature type="compositionally biased region" description="Basic residues" evidence="1">
    <location>
        <begin position="373"/>
        <end position="385"/>
    </location>
</feature>
<dbReference type="SUPFAM" id="SSF57756">
    <property type="entry name" value="Retrovirus zinc finger-like domains"/>
    <property type="match status" value="1"/>
</dbReference>
<feature type="domain" description="Zinc knuckle CX2CX4HX4C" evidence="3">
    <location>
        <begin position="349"/>
        <end position="367"/>
    </location>
</feature>
<dbReference type="PANTHER" id="PTHR31286:SF55">
    <property type="entry name" value="DUF4283 DOMAIN-CONTAINING PROTEIN"/>
    <property type="match status" value="1"/>
</dbReference>
<dbReference type="InterPro" id="IPR036875">
    <property type="entry name" value="Znf_CCHC_sf"/>
</dbReference>
<dbReference type="EMBL" id="CM002872">
    <property type="protein sequence ID" value="KFK36273.1"/>
    <property type="molecule type" value="Genomic_DNA"/>
</dbReference>
<dbReference type="GO" id="GO:0003676">
    <property type="term" value="F:nucleic acid binding"/>
    <property type="evidence" value="ECO:0007669"/>
    <property type="project" value="InterPro"/>
</dbReference>
<dbReference type="Pfam" id="PF14392">
    <property type="entry name" value="zf-CCHC_4"/>
    <property type="match status" value="2"/>
</dbReference>
<evidence type="ECO:0000313" key="5">
    <source>
        <dbReference type="Proteomes" id="UP000029120"/>
    </source>
</evidence>
<dbReference type="InterPro" id="IPR025558">
    <property type="entry name" value="DUF4283"/>
</dbReference>
<evidence type="ECO:0000313" key="4">
    <source>
        <dbReference type="EMBL" id="KFK36273.1"/>
    </source>
</evidence>
<feature type="region of interest" description="Disordered" evidence="1">
    <location>
        <begin position="360"/>
        <end position="399"/>
    </location>
</feature>
<name>A0A087H2C1_ARAAL</name>
<feature type="compositionally biased region" description="Acidic residues" evidence="1">
    <location>
        <begin position="467"/>
        <end position="477"/>
    </location>
</feature>
<feature type="domain" description="Zinc knuckle CX2CX4HX4C" evidence="3">
    <location>
        <begin position="299"/>
        <end position="346"/>
    </location>
</feature>
<dbReference type="GO" id="GO:0008270">
    <property type="term" value="F:zinc ion binding"/>
    <property type="evidence" value="ECO:0007669"/>
    <property type="project" value="InterPro"/>
</dbReference>
<evidence type="ECO:0000256" key="1">
    <source>
        <dbReference type="SAM" id="MobiDB-lite"/>
    </source>
</evidence>
<evidence type="ECO:0000259" key="2">
    <source>
        <dbReference type="Pfam" id="PF14111"/>
    </source>
</evidence>
<dbReference type="Pfam" id="PF14111">
    <property type="entry name" value="DUF4283"/>
    <property type="match status" value="1"/>
</dbReference>
<proteinExistence type="predicted"/>
<sequence length="511" mass="56074">MSSLFGSKVNSGKAVEIPSPPRALEAQNNQLIVPPTVLVSNSATDLVDVSTKSDSVKIYSVKAVNTAEPEIPKIAQACAALQKPNPSINSTGNIDPPPVTTKPGQDTKKAEVHASSESWVNLVKGSAKPLKKKGTPFLLESGEACIKISNEVIERNRKSWDCFILGQFYSDPPSQGKIHNIVNGIWSRQMRDVAVSKMEGNAFLFRIPNIFTRNRVLNQRLWQIEGQTMFVAKWEPGVVPVKPELTSAPIWLELRDFPLQFFHEEGLERIACLVGDPKFLHPSTANKTNLEVAKVFTLIDPRKPLPEAVNVQFESGDIRRIRVSSPWMPPICSHCMEIGHSLRHCKRAPITCNLCSARTHDDSKCPKGNPVRPKPKRHQRRRRSKTPTSIRTPPESYPSGSVALAKEWAVKGKSLEIANTNPVGIISTSLVKESGMVLPLPGEVSGTMLGNPSSSKSQYVPSVSSDDAIDSEVEGDSSDINSSEYEEDSILDKLSAKQQKGLRGKGLKPNF</sequence>
<dbReference type="InterPro" id="IPR040256">
    <property type="entry name" value="At4g02000-like"/>
</dbReference>
<dbReference type="Proteomes" id="UP000029120">
    <property type="component" value="Chromosome 4"/>
</dbReference>
<feature type="region of interest" description="Disordered" evidence="1">
    <location>
        <begin position="446"/>
        <end position="487"/>
    </location>
</feature>
<feature type="domain" description="DUF4283" evidence="2">
    <location>
        <begin position="158"/>
        <end position="240"/>
    </location>
</feature>
<feature type="region of interest" description="Disordered" evidence="1">
    <location>
        <begin position="87"/>
        <end position="106"/>
    </location>
</feature>
<evidence type="ECO:0008006" key="6">
    <source>
        <dbReference type="Google" id="ProtNLM"/>
    </source>
</evidence>
<reference evidence="5" key="1">
    <citation type="journal article" date="2015" name="Nat. Plants">
        <title>Genome expansion of Arabis alpina linked with retrotransposition and reduced symmetric DNA methylation.</title>
        <authorList>
            <person name="Willing E.M."/>
            <person name="Rawat V."/>
            <person name="Mandakova T."/>
            <person name="Maumus F."/>
            <person name="James G.V."/>
            <person name="Nordstroem K.J."/>
            <person name="Becker C."/>
            <person name="Warthmann N."/>
            <person name="Chica C."/>
            <person name="Szarzynska B."/>
            <person name="Zytnicki M."/>
            <person name="Albani M.C."/>
            <person name="Kiefer C."/>
            <person name="Bergonzi S."/>
            <person name="Castaings L."/>
            <person name="Mateos J.L."/>
            <person name="Berns M.C."/>
            <person name="Bujdoso N."/>
            <person name="Piofczyk T."/>
            <person name="de Lorenzo L."/>
            <person name="Barrero-Sicilia C."/>
            <person name="Mateos I."/>
            <person name="Piednoel M."/>
            <person name="Hagmann J."/>
            <person name="Chen-Min-Tao R."/>
            <person name="Iglesias-Fernandez R."/>
            <person name="Schuster S.C."/>
            <person name="Alonso-Blanco C."/>
            <person name="Roudier F."/>
            <person name="Carbonero P."/>
            <person name="Paz-Ares J."/>
            <person name="Davis S.J."/>
            <person name="Pecinka A."/>
            <person name="Quesneville H."/>
            <person name="Colot V."/>
            <person name="Lysak M.A."/>
            <person name="Weigel D."/>
            <person name="Coupland G."/>
            <person name="Schneeberger K."/>
        </authorList>
    </citation>
    <scope>NUCLEOTIDE SEQUENCE [LARGE SCALE GENOMIC DNA]</scope>
    <source>
        <strain evidence="5">cv. Pajares</strain>
    </source>
</reference>